<dbReference type="PANTHER" id="PTHR43289">
    <property type="entry name" value="MITOGEN-ACTIVATED PROTEIN KINASE KINASE KINASE 20-RELATED"/>
    <property type="match status" value="1"/>
</dbReference>
<dbReference type="CDD" id="cd14014">
    <property type="entry name" value="STKc_PknB_like"/>
    <property type="match status" value="1"/>
</dbReference>
<dbReference type="PANTHER" id="PTHR43289:SF6">
    <property type="entry name" value="SERINE_THREONINE-PROTEIN KINASE NEKL-3"/>
    <property type="match status" value="1"/>
</dbReference>
<reference evidence="10" key="2">
    <citation type="submission" date="2020-09" db="EMBL/GenBank/DDBJ databases">
        <authorList>
            <person name="Sun Q."/>
            <person name="Ohkuma M."/>
        </authorList>
    </citation>
    <scope>NUCLEOTIDE SEQUENCE</scope>
    <source>
        <strain evidence="10">JCM 4391</strain>
    </source>
</reference>
<accession>A0A918HTC6</accession>
<reference evidence="10" key="1">
    <citation type="journal article" date="2014" name="Int. J. Syst. Evol. Microbiol.">
        <title>Complete genome sequence of Corynebacterium casei LMG S-19264T (=DSM 44701T), isolated from a smear-ripened cheese.</title>
        <authorList>
            <consortium name="US DOE Joint Genome Institute (JGI-PGF)"/>
            <person name="Walter F."/>
            <person name="Albersmeier A."/>
            <person name="Kalinowski J."/>
            <person name="Ruckert C."/>
        </authorList>
    </citation>
    <scope>NUCLEOTIDE SEQUENCE</scope>
    <source>
        <strain evidence="10">JCM 4391</strain>
    </source>
</reference>
<dbReference type="RefSeq" id="WP_189549045.1">
    <property type="nucleotide sequence ID" value="NZ_BMTP01000002.1"/>
</dbReference>
<dbReference type="SUPFAM" id="SSF56112">
    <property type="entry name" value="Protein kinase-like (PK-like)"/>
    <property type="match status" value="1"/>
</dbReference>
<dbReference type="PROSITE" id="PS00108">
    <property type="entry name" value="PROTEIN_KINASE_ST"/>
    <property type="match status" value="1"/>
</dbReference>
<proteinExistence type="predicted"/>
<keyword evidence="2" id="KW-0723">Serine/threonine-protein kinase</keyword>
<feature type="compositionally biased region" description="Low complexity" evidence="8">
    <location>
        <begin position="410"/>
        <end position="436"/>
    </location>
</feature>
<feature type="domain" description="Protein kinase" evidence="9">
    <location>
        <begin position="23"/>
        <end position="274"/>
    </location>
</feature>
<evidence type="ECO:0000256" key="1">
    <source>
        <dbReference type="ARBA" id="ARBA00012513"/>
    </source>
</evidence>
<sequence>MKVRPWTVRPDFRLTAQVVAGRYRLDDLLGRGGGADVYEALDLRLRRPVAVKVLRPEGEALTEERFDSEARLLARLQHPGLVTVYDCGREDGQPYLVMELIRGTTLRRRIARASLTPAEACRMGEALASALAHVHAAGVVHRDVKPSNILLDESGAPYLTDFGISRLLDSTARTVTGGLVGTAAYMAPEQVLGKGAGPAADVYSLGLVLLEALKAELEYDGTPLEAAIARLHRPPVIPPELPDGLAELLRAMTAVDEADRPDAHACRRALSAFAAAEPGAPAGPLPAPGAPAGPLPALGDEPDDQGAEPPAVSATRQGAGDTLSAPRVSTVRRSHRGHRAHRALLTAGSTLAALGVALTGSTGGLPADGGDAAARPPRPAATEPAPPAAGDPGRPSSSHATPDSTGSGDRTPAGAVRTGTTGTGTTEAGAGEVGPARTGAREAGGAKAVAVRGDAEAGASSRAPAASRDTSGDPWAENAREPSHDRGKARKGQGNKPHKGKGKD</sequence>
<comment type="caution">
    <text evidence="10">The sequence shown here is derived from an EMBL/GenBank/DDBJ whole genome shotgun (WGS) entry which is preliminary data.</text>
</comment>
<feature type="compositionally biased region" description="Pro residues" evidence="8">
    <location>
        <begin position="376"/>
        <end position="389"/>
    </location>
</feature>
<evidence type="ECO:0000256" key="3">
    <source>
        <dbReference type="ARBA" id="ARBA00022679"/>
    </source>
</evidence>
<feature type="compositionally biased region" description="Pro residues" evidence="8">
    <location>
        <begin position="281"/>
        <end position="294"/>
    </location>
</feature>
<dbReference type="Gene3D" id="1.10.510.10">
    <property type="entry name" value="Transferase(Phosphotransferase) domain 1"/>
    <property type="match status" value="1"/>
</dbReference>
<evidence type="ECO:0000313" key="10">
    <source>
        <dbReference type="EMBL" id="GGU23900.1"/>
    </source>
</evidence>
<keyword evidence="5" id="KW-0418">Kinase</keyword>
<feature type="compositionally biased region" description="Polar residues" evidence="8">
    <location>
        <begin position="396"/>
        <end position="408"/>
    </location>
</feature>
<evidence type="ECO:0000256" key="5">
    <source>
        <dbReference type="ARBA" id="ARBA00022777"/>
    </source>
</evidence>
<evidence type="ECO:0000313" key="11">
    <source>
        <dbReference type="Proteomes" id="UP000636661"/>
    </source>
</evidence>
<name>A0A918HTC6_9ACTN</name>
<keyword evidence="4 7" id="KW-0547">Nucleotide-binding</keyword>
<dbReference type="EC" id="2.7.11.1" evidence="1"/>
<feature type="region of interest" description="Disordered" evidence="8">
    <location>
        <begin position="277"/>
        <end position="339"/>
    </location>
</feature>
<evidence type="ECO:0000256" key="7">
    <source>
        <dbReference type="PROSITE-ProRule" id="PRU10141"/>
    </source>
</evidence>
<dbReference type="Gene3D" id="3.30.200.20">
    <property type="entry name" value="Phosphorylase Kinase, domain 1"/>
    <property type="match status" value="1"/>
</dbReference>
<feature type="binding site" evidence="7">
    <location>
        <position position="52"/>
    </location>
    <ligand>
        <name>ATP</name>
        <dbReference type="ChEBI" id="CHEBI:30616"/>
    </ligand>
</feature>
<dbReference type="Pfam" id="PF00069">
    <property type="entry name" value="Pkinase"/>
    <property type="match status" value="1"/>
</dbReference>
<dbReference type="GO" id="GO:0005524">
    <property type="term" value="F:ATP binding"/>
    <property type="evidence" value="ECO:0007669"/>
    <property type="project" value="UniProtKB-UniRule"/>
</dbReference>
<dbReference type="InterPro" id="IPR000719">
    <property type="entry name" value="Prot_kinase_dom"/>
</dbReference>
<dbReference type="AlphaFoldDB" id="A0A918HTC6"/>
<dbReference type="EMBL" id="BMTP01000002">
    <property type="protein sequence ID" value="GGU23900.1"/>
    <property type="molecule type" value="Genomic_DNA"/>
</dbReference>
<dbReference type="SMART" id="SM00220">
    <property type="entry name" value="S_TKc"/>
    <property type="match status" value="1"/>
</dbReference>
<dbReference type="InterPro" id="IPR011009">
    <property type="entry name" value="Kinase-like_dom_sf"/>
</dbReference>
<evidence type="ECO:0000256" key="6">
    <source>
        <dbReference type="ARBA" id="ARBA00022840"/>
    </source>
</evidence>
<evidence type="ECO:0000256" key="2">
    <source>
        <dbReference type="ARBA" id="ARBA00022527"/>
    </source>
</evidence>
<gene>
    <name evidence="10" type="ORF">GCM10010274_07950</name>
</gene>
<evidence type="ECO:0000256" key="8">
    <source>
        <dbReference type="SAM" id="MobiDB-lite"/>
    </source>
</evidence>
<feature type="region of interest" description="Disordered" evidence="8">
    <location>
        <begin position="365"/>
        <end position="504"/>
    </location>
</feature>
<dbReference type="PROSITE" id="PS50011">
    <property type="entry name" value="PROTEIN_KINASE_DOM"/>
    <property type="match status" value="1"/>
</dbReference>
<protein>
    <recommendedName>
        <fullName evidence="1">non-specific serine/threonine protein kinase</fullName>
        <ecNumber evidence="1">2.7.11.1</ecNumber>
    </recommendedName>
</protein>
<dbReference type="Proteomes" id="UP000636661">
    <property type="component" value="Unassembled WGS sequence"/>
</dbReference>
<dbReference type="GO" id="GO:0004674">
    <property type="term" value="F:protein serine/threonine kinase activity"/>
    <property type="evidence" value="ECO:0007669"/>
    <property type="project" value="UniProtKB-KW"/>
</dbReference>
<evidence type="ECO:0000259" key="9">
    <source>
        <dbReference type="PROSITE" id="PS50011"/>
    </source>
</evidence>
<keyword evidence="11" id="KW-1185">Reference proteome</keyword>
<keyword evidence="6 7" id="KW-0067">ATP-binding</keyword>
<evidence type="ECO:0000256" key="4">
    <source>
        <dbReference type="ARBA" id="ARBA00022741"/>
    </source>
</evidence>
<feature type="compositionally biased region" description="Low complexity" evidence="8">
    <location>
        <begin position="456"/>
        <end position="467"/>
    </location>
</feature>
<dbReference type="InterPro" id="IPR008271">
    <property type="entry name" value="Ser/Thr_kinase_AS"/>
</dbReference>
<feature type="compositionally biased region" description="Basic residues" evidence="8">
    <location>
        <begin position="487"/>
        <end position="504"/>
    </location>
</feature>
<dbReference type="InterPro" id="IPR017441">
    <property type="entry name" value="Protein_kinase_ATP_BS"/>
</dbReference>
<dbReference type="PROSITE" id="PS00107">
    <property type="entry name" value="PROTEIN_KINASE_ATP"/>
    <property type="match status" value="1"/>
</dbReference>
<organism evidence="10 11">
    <name type="scientific">Streptomyces lavendofoliae</name>
    <dbReference type="NCBI Taxonomy" id="67314"/>
    <lineage>
        <taxon>Bacteria</taxon>
        <taxon>Bacillati</taxon>
        <taxon>Actinomycetota</taxon>
        <taxon>Actinomycetes</taxon>
        <taxon>Kitasatosporales</taxon>
        <taxon>Streptomycetaceae</taxon>
        <taxon>Streptomyces</taxon>
    </lineage>
</organism>
<feature type="compositionally biased region" description="Basic residues" evidence="8">
    <location>
        <begin position="330"/>
        <end position="339"/>
    </location>
</feature>
<keyword evidence="3" id="KW-0808">Transferase</keyword>